<keyword evidence="5 9" id="KW-0093">Biotin biosynthesis</keyword>
<dbReference type="OrthoDB" id="9802097at2"/>
<feature type="binding site" evidence="9">
    <location>
        <position position="123"/>
    </location>
    <ligand>
        <name>Mg(2+)</name>
        <dbReference type="ChEBI" id="CHEBI:18420"/>
    </ligand>
</feature>
<feature type="binding site" evidence="9">
    <location>
        <position position="62"/>
    </location>
    <ligand>
        <name>ATP</name>
        <dbReference type="ChEBI" id="CHEBI:30616"/>
    </ligand>
</feature>
<reference evidence="10 11" key="1">
    <citation type="submission" date="2019-02" db="EMBL/GenBank/DDBJ databases">
        <title>Deep-cultivation of Planctomycetes and their phenomic and genomic characterization uncovers novel biology.</title>
        <authorList>
            <person name="Wiegand S."/>
            <person name="Jogler M."/>
            <person name="Boedeker C."/>
            <person name="Pinto D."/>
            <person name="Vollmers J."/>
            <person name="Rivas-Marin E."/>
            <person name="Kohn T."/>
            <person name="Peeters S.H."/>
            <person name="Heuer A."/>
            <person name="Rast P."/>
            <person name="Oberbeckmann S."/>
            <person name="Bunk B."/>
            <person name="Jeske O."/>
            <person name="Meyerdierks A."/>
            <person name="Storesund J.E."/>
            <person name="Kallscheuer N."/>
            <person name="Luecker S."/>
            <person name="Lage O.M."/>
            <person name="Pohl T."/>
            <person name="Merkel B.J."/>
            <person name="Hornburger P."/>
            <person name="Mueller R.-W."/>
            <person name="Bruemmer F."/>
            <person name="Labrenz M."/>
            <person name="Spormann A.M."/>
            <person name="Op den Camp H."/>
            <person name="Overmann J."/>
            <person name="Amann R."/>
            <person name="Jetten M.S.M."/>
            <person name="Mascher T."/>
            <person name="Medema M.H."/>
            <person name="Devos D.P."/>
            <person name="Kaster A.-K."/>
            <person name="Ovreas L."/>
            <person name="Rohde M."/>
            <person name="Galperin M.Y."/>
            <person name="Jogler C."/>
        </authorList>
    </citation>
    <scope>NUCLEOTIDE SEQUENCE [LARGE SCALE GENOMIC DNA]</scope>
    <source>
        <strain evidence="10 11">V22</strain>
    </source>
</reference>
<feature type="active site" evidence="9">
    <location>
        <position position="44"/>
    </location>
</feature>
<dbReference type="InterPro" id="IPR027417">
    <property type="entry name" value="P-loop_NTPase"/>
</dbReference>
<organism evidence="10 11">
    <name type="scientific">Calycomorphotria hydatis</name>
    <dbReference type="NCBI Taxonomy" id="2528027"/>
    <lineage>
        <taxon>Bacteria</taxon>
        <taxon>Pseudomonadati</taxon>
        <taxon>Planctomycetota</taxon>
        <taxon>Planctomycetia</taxon>
        <taxon>Planctomycetales</taxon>
        <taxon>Planctomycetaceae</taxon>
        <taxon>Calycomorphotria</taxon>
    </lineage>
</organism>
<feature type="binding site" evidence="9">
    <location>
        <begin position="183"/>
        <end position="184"/>
    </location>
    <ligand>
        <name>ATP</name>
        <dbReference type="ChEBI" id="CHEBI:30616"/>
    </ligand>
</feature>
<dbReference type="HAMAP" id="MF_00336">
    <property type="entry name" value="BioD"/>
    <property type="match status" value="1"/>
</dbReference>
<feature type="binding site" evidence="9">
    <location>
        <position position="48"/>
    </location>
    <ligand>
        <name>substrate</name>
    </ligand>
</feature>
<dbReference type="UniPathway" id="UPA00078">
    <property type="reaction ID" value="UER00161"/>
</dbReference>
<dbReference type="SUPFAM" id="SSF52540">
    <property type="entry name" value="P-loop containing nucleoside triphosphate hydrolases"/>
    <property type="match status" value="1"/>
</dbReference>
<name>A0A517T3B5_9PLAN</name>
<evidence type="ECO:0000256" key="4">
    <source>
        <dbReference type="ARBA" id="ARBA00022741"/>
    </source>
</evidence>
<evidence type="ECO:0000256" key="8">
    <source>
        <dbReference type="ARBA" id="ARBA00047386"/>
    </source>
</evidence>
<feature type="binding site" evidence="9">
    <location>
        <position position="23"/>
    </location>
    <ligand>
        <name>Mg(2+)</name>
        <dbReference type="ChEBI" id="CHEBI:18420"/>
    </ligand>
</feature>
<proteinExistence type="inferred from homology"/>
<dbReference type="KEGG" id="chya:V22_00750"/>
<feature type="binding site" evidence="9">
    <location>
        <begin position="123"/>
        <end position="126"/>
    </location>
    <ligand>
        <name>ATP</name>
        <dbReference type="ChEBI" id="CHEBI:30616"/>
    </ligand>
</feature>
<dbReference type="Gene3D" id="3.40.50.300">
    <property type="entry name" value="P-loop containing nucleotide triphosphate hydrolases"/>
    <property type="match status" value="1"/>
</dbReference>
<dbReference type="Pfam" id="PF13500">
    <property type="entry name" value="AAA_26"/>
    <property type="match status" value="1"/>
</dbReference>
<dbReference type="GO" id="GO:0009102">
    <property type="term" value="P:biotin biosynthetic process"/>
    <property type="evidence" value="ECO:0007669"/>
    <property type="project" value="UniProtKB-UniRule"/>
</dbReference>
<evidence type="ECO:0000256" key="3">
    <source>
        <dbReference type="ARBA" id="ARBA00022723"/>
    </source>
</evidence>
<dbReference type="PANTHER" id="PTHR43210">
    <property type="entry name" value="DETHIOBIOTIN SYNTHETASE"/>
    <property type="match status" value="1"/>
</dbReference>
<keyword evidence="4 9" id="KW-0547">Nucleotide-binding</keyword>
<dbReference type="Proteomes" id="UP000319976">
    <property type="component" value="Chromosome"/>
</dbReference>
<feature type="binding site" evidence="9">
    <location>
        <begin position="19"/>
        <end position="24"/>
    </location>
    <ligand>
        <name>ATP</name>
        <dbReference type="ChEBI" id="CHEBI:30616"/>
    </ligand>
</feature>
<evidence type="ECO:0000256" key="6">
    <source>
        <dbReference type="ARBA" id="ARBA00022840"/>
    </source>
</evidence>
<feature type="binding site" evidence="9">
    <location>
        <position position="218"/>
    </location>
    <ligand>
        <name>ATP</name>
        <dbReference type="ChEBI" id="CHEBI:30616"/>
    </ligand>
</feature>
<comment type="similarity">
    <text evidence="9">Belongs to the dethiobiotin synthetase family.</text>
</comment>
<dbReference type="GO" id="GO:0004141">
    <property type="term" value="F:dethiobiotin synthase activity"/>
    <property type="evidence" value="ECO:0007669"/>
    <property type="project" value="UniProtKB-UniRule"/>
</dbReference>
<dbReference type="NCBIfam" id="TIGR00347">
    <property type="entry name" value="bioD"/>
    <property type="match status" value="1"/>
</dbReference>
<dbReference type="GO" id="GO:0005524">
    <property type="term" value="F:ATP binding"/>
    <property type="evidence" value="ECO:0007669"/>
    <property type="project" value="UniProtKB-UniRule"/>
</dbReference>
<feature type="binding site" evidence="9">
    <location>
        <position position="62"/>
    </location>
    <ligand>
        <name>Mg(2+)</name>
        <dbReference type="ChEBI" id="CHEBI:18420"/>
    </ligand>
</feature>
<evidence type="ECO:0000313" key="11">
    <source>
        <dbReference type="Proteomes" id="UP000319976"/>
    </source>
</evidence>
<dbReference type="EC" id="6.3.3.3" evidence="9"/>
<evidence type="ECO:0000256" key="7">
    <source>
        <dbReference type="ARBA" id="ARBA00022842"/>
    </source>
</evidence>
<dbReference type="RefSeq" id="WP_145258739.1">
    <property type="nucleotide sequence ID" value="NZ_CP036316.1"/>
</dbReference>
<gene>
    <name evidence="10" type="primary">bioD1</name>
    <name evidence="9" type="synonym">bioD</name>
    <name evidence="10" type="ORF">V22_00750</name>
</gene>
<dbReference type="PIRSF" id="PIRSF006755">
    <property type="entry name" value="DTB_synth"/>
    <property type="match status" value="1"/>
</dbReference>
<comment type="subcellular location">
    <subcellularLocation>
        <location evidence="9">Cytoplasm</location>
    </subcellularLocation>
</comment>
<comment type="catalytic activity">
    <reaction evidence="9">
        <text>(7R,8S)-7,8-diammoniononanoate + CO2 + ATP = (4R,5S)-dethiobiotin + ADP + phosphate + 3 H(+)</text>
        <dbReference type="Rhea" id="RHEA:15805"/>
        <dbReference type="ChEBI" id="CHEBI:15378"/>
        <dbReference type="ChEBI" id="CHEBI:16526"/>
        <dbReference type="ChEBI" id="CHEBI:30616"/>
        <dbReference type="ChEBI" id="CHEBI:43474"/>
        <dbReference type="ChEBI" id="CHEBI:149469"/>
        <dbReference type="ChEBI" id="CHEBI:149473"/>
        <dbReference type="ChEBI" id="CHEBI:456216"/>
        <dbReference type="EC" id="6.3.3.3"/>
    </reaction>
</comment>
<accession>A0A517T3B5</accession>
<dbReference type="InterPro" id="IPR004472">
    <property type="entry name" value="DTB_synth_BioD"/>
</dbReference>
<evidence type="ECO:0000313" key="10">
    <source>
        <dbReference type="EMBL" id="QDT62877.1"/>
    </source>
</evidence>
<comment type="cofactor">
    <cofactor evidence="9">
        <name>Mg(2+)</name>
        <dbReference type="ChEBI" id="CHEBI:18420"/>
    </cofactor>
</comment>
<dbReference type="GO" id="GO:0005829">
    <property type="term" value="C:cytosol"/>
    <property type="evidence" value="ECO:0007669"/>
    <property type="project" value="TreeGrafter"/>
</dbReference>
<dbReference type="AlphaFoldDB" id="A0A517T3B5"/>
<keyword evidence="11" id="KW-1185">Reference proteome</keyword>
<comment type="pathway">
    <text evidence="9">Cofactor biosynthesis; biotin biosynthesis; biotin from 7,8-diaminononanoate: step 1/2.</text>
</comment>
<evidence type="ECO:0000256" key="1">
    <source>
        <dbReference type="ARBA" id="ARBA00022490"/>
    </source>
</evidence>
<dbReference type="GO" id="GO:0000287">
    <property type="term" value="F:magnesium ion binding"/>
    <property type="evidence" value="ECO:0007669"/>
    <property type="project" value="UniProtKB-UniRule"/>
</dbReference>
<evidence type="ECO:0000256" key="2">
    <source>
        <dbReference type="ARBA" id="ARBA00022598"/>
    </source>
</evidence>
<protein>
    <recommendedName>
        <fullName evidence="9">ATP-dependent dethiobiotin synthetase BioD</fullName>
        <ecNumber evidence="9">6.3.3.3</ecNumber>
    </recommendedName>
    <alternativeName>
        <fullName evidence="9">DTB synthetase</fullName>
        <shortName evidence="9">DTBS</shortName>
    </alternativeName>
    <alternativeName>
        <fullName evidence="9">Dethiobiotin synthase</fullName>
    </alternativeName>
</protein>
<evidence type="ECO:0000256" key="5">
    <source>
        <dbReference type="ARBA" id="ARBA00022756"/>
    </source>
</evidence>
<keyword evidence="1 9" id="KW-0963">Cytoplasm</keyword>
<keyword evidence="7 9" id="KW-0460">Magnesium</keyword>
<keyword evidence="3 9" id="KW-0479">Metal-binding</keyword>
<sequence>MSSSLLSIPGLFVVGTDTDVGKTYVTSRIVRQLRREGVRVGAYKPACSGSTTAEDGSPAWHDIEQLHAALDGEFDRELICPQRFHAPLAPPVAAQAEGRKVDRHLLRTATARWKDHCDFLLIEGVGGLLCPVSEDDTIADLAVDFGCPLLIVARAGLGTINHTLLTIEVARSRGLVVAGVLLSDGAAGGSDESRQSNVEEISKRTDVAVLGVIPYAPEEPLLITSEGDTINWLKHIPSSSINTG</sequence>
<dbReference type="PANTHER" id="PTHR43210:SF2">
    <property type="entry name" value="ATP-DEPENDENT DETHIOBIOTIN SYNTHETASE BIOD 2"/>
    <property type="match status" value="1"/>
</dbReference>
<dbReference type="EMBL" id="CP036316">
    <property type="protein sequence ID" value="QDT62877.1"/>
    <property type="molecule type" value="Genomic_DNA"/>
</dbReference>
<keyword evidence="2 9" id="KW-0436">Ligase</keyword>
<comment type="function">
    <text evidence="9">Catalyzes a mechanistically unusual reaction, the ATP-dependent insertion of CO2 between the N7 and N8 nitrogen atoms of 7,8-diaminopelargonic acid (DAPA, also called 7,8-diammoniononanoate) to form a ureido ring.</text>
</comment>
<dbReference type="CDD" id="cd03109">
    <property type="entry name" value="DTBS"/>
    <property type="match status" value="1"/>
</dbReference>
<keyword evidence="6 9" id="KW-0067">ATP-binding</keyword>
<comment type="caution">
    <text evidence="9">Lacks conserved residue(s) required for the propagation of feature annotation.</text>
</comment>
<evidence type="ECO:0000256" key="9">
    <source>
        <dbReference type="HAMAP-Rule" id="MF_00336"/>
    </source>
</evidence>
<comment type="subunit">
    <text evidence="9">Homodimer.</text>
</comment>
<comment type="catalytic activity">
    <reaction evidence="8">
        <text>(7R,8S)-8-amino-7-(carboxyamino)nonanoate + ATP = (4R,5S)-dethiobiotin + ADP + phosphate + H(+)</text>
        <dbReference type="Rhea" id="RHEA:63684"/>
        <dbReference type="ChEBI" id="CHEBI:15378"/>
        <dbReference type="ChEBI" id="CHEBI:30616"/>
        <dbReference type="ChEBI" id="CHEBI:43474"/>
        <dbReference type="ChEBI" id="CHEBI:149470"/>
        <dbReference type="ChEBI" id="CHEBI:149473"/>
        <dbReference type="ChEBI" id="CHEBI:456216"/>
    </reaction>
</comment>